<dbReference type="InterPro" id="IPR001387">
    <property type="entry name" value="Cro/C1-type_HTH"/>
</dbReference>
<dbReference type="RefSeq" id="WP_098225967.1">
    <property type="nucleotide sequence ID" value="NZ_NUBY01000015.1"/>
</dbReference>
<evidence type="ECO:0000313" key="3">
    <source>
        <dbReference type="Proteomes" id="UP000220841"/>
    </source>
</evidence>
<sequence length="69" mass="7875">MGNKQKQFRVNVQTALVLQETTLTELAKQLGISVSYLSDIVRGNREGKKYKSKIAELLGFHYEEMKEVS</sequence>
<dbReference type="Gene3D" id="1.10.260.40">
    <property type="entry name" value="lambda repressor-like DNA-binding domains"/>
    <property type="match status" value="1"/>
</dbReference>
<feature type="domain" description="HTH cro/C1-type" evidence="1">
    <location>
        <begin position="22"/>
        <end position="65"/>
    </location>
</feature>
<dbReference type="InterPro" id="IPR010982">
    <property type="entry name" value="Lambda_DNA-bd_dom_sf"/>
</dbReference>
<dbReference type="GO" id="GO:0003677">
    <property type="term" value="F:DNA binding"/>
    <property type="evidence" value="ECO:0007669"/>
    <property type="project" value="InterPro"/>
</dbReference>
<dbReference type="SMART" id="SM00530">
    <property type="entry name" value="HTH_XRE"/>
    <property type="match status" value="1"/>
</dbReference>
<dbReference type="PROSITE" id="PS50943">
    <property type="entry name" value="HTH_CROC1"/>
    <property type="match status" value="1"/>
</dbReference>
<evidence type="ECO:0000259" key="1">
    <source>
        <dbReference type="PROSITE" id="PS50943"/>
    </source>
</evidence>
<name>A0A2A8HJD6_9BACI</name>
<dbReference type="Proteomes" id="UP000220841">
    <property type="component" value="Unassembled WGS sequence"/>
</dbReference>
<comment type="caution">
    <text evidence="2">The sequence shown here is derived from an EMBL/GenBank/DDBJ whole genome shotgun (WGS) entry which is preliminary data.</text>
</comment>
<evidence type="ECO:0000313" key="2">
    <source>
        <dbReference type="EMBL" id="PEQ09145.1"/>
    </source>
</evidence>
<protein>
    <submittedName>
        <fullName evidence="2">Transcriptional regulator</fullName>
    </submittedName>
</protein>
<dbReference type="AlphaFoldDB" id="A0A2A8HJD6"/>
<dbReference type="SUPFAM" id="SSF47413">
    <property type="entry name" value="lambda repressor-like DNA-binding domains"/>
    <property type="match status" value="1"/>
</dbReference>
<dbReference type="EMBL" id="NUBY01000015">
    <property type="protein sequence ID" value="PEQ09145.1"/>
    <property type="molecule type" value="Genomic_DNA"/>
</dbReference>
<dbReference type="Pfam" id="PF01381">
    <property type="entry name" value="HTH_3"/>
    <property type="match status" value="1"/>
</dbReference>
<organism evidence="2 3">
    <name type="scientific">Bacillus toyonensis</name>
    <dbReference type="NCBI Taxonomy" id="155322"/>
    <lineage>
        <taxon>Bacteria</taxon>
        <taxon>Bacillati</taxon>
        <taxon>Bacillota</taxon>
        <taxon>Bacilli</taxon>
        <taxon>Bacillales</taxon>
        <taxon>Bacillaceae</taxon>
        <taxon>Bacillus</taxon>
        <taxon>Bacillus cereus group</taxon>
    </lineage>
</organism>
<accession>A0A2A8HJD6</accession>
<reference evidence="2 3" key="1">
    <citation type="submission" date="2017-09" db="EMBL/GenBank/DDBJ databases">
        <title>Large-scale bioinformatics analysis of Bacillus genomes uncovers conserved roles of natural products in bacterial physiology.</title>
        <authorList>
            <consortium name="Agbiome Team Llc"/>
            <person name="Bleich R.M."/>
            <person name="Grubbs K.J."/>
            <person name="Santa Maria K.C."/>
            <person name="Allen S.E."/>
            <person name="Farag S."/>
            <person name="Shank E.A."/>
            <person name="Bowers A."/>
        </authorList>
    </citation>
    <scope>NUCLEOTIDE SEQUENCE [LARGE SCALE GENOMIC DNA]</scope>
    <source>
        <strain evidence="2 3">AFS021349</strain>
    </source>
</reference>
<dbReference type="CDD" id="cd00093">
    <property type="entry name" value="HTH_XRE"/>
    <property type="match status" value="1"/>
</dbReference>
<proteinExistence type="predicted"/>
<gene>
    <name evidence="2" type="ORF">CN585_05685</name>
</gene>